<evidence type="ECO:0000256" key="2">
    <source>
        <dbReference type="ARBA" id="ARBA00023125"/>
    </source>
</evidence>
<organism evidence="5 6">
    <name type="scientific">Roseovarius spongiae</name>
    <dbReference type="NCBI Taxonomy" id="2320272"/>
    <lineage>
        <taxon>Bacteria</taxon>
        <taxon>Pseudomonadati</taxon>
        <taxon>Pseudomonadota</taxon>
        <taxon>Alphaproteobacteria</taxon>
        <taxon>Rhodobacterales</taxon>
        <taxon>Roseobacteraceae</taxon>
        <taxon>Roseovarius</taxon>
    </lineage>
</organism>
<gene>
    <name evidence="5" type="ORF">D6850_13270</name>
</gene>
<comment type="caution">
    <text evidence="5">The sequence shown here is derived from an EMBL/GenBank/DDBJ whole genome shotgun (WGS) entry which is preliminary data.</text>
</comment>
<dbReference type="EMBL" id="RAPE01000003">
    <property type="protein sequence ID" value="RKF14236.1"/>
    <property type="molecule type" value="Genomic_DNA"/>
</dbReference>
<evidence type="ECO:0000256" key="3">
    <source>
        <dbReference type="ARBA" id="ARBA00023163"/>
    </source>
</evidence>
<dbReference type="Proteomes" id="UP000281128">
    <property type="component" value="Unassembled WGS sequence"/>
</dbReference>
<dbReference type="SMART" id="SM00342">
    <property type="entry name" value="HTH_ARAC"/>
    <property type="match status" value="1"/>
</dbReference>
<dbReference type="OrthoDB" id="9793400at2"/>
<dbReference type="InterPro" id="IPR009057">
    <property type="entry name" value="Homeodomain-like_sf"/>
</dbReference>
<dbReference type="InterPro" id="IPR018062">
    <property type="entry name" value="HTH_AraC-typ_CS"/>
</dbReference>
<evidence type="ECO:0000313" key="5">
    <source>
        <dbReference type="EMBL" id="RKF14236.1"/>
    </source>
</evidence>
<dbReference type="Pfam" id="PF12833">
    <property type="entry name" value="HTH_18"/>
    <property type="match status" value="1"/>
</dbReference>
<keyword evidence="6" id="KW-1185">Reference proteome</keyword>
<keyword evidence="3" id="KW-0804">Transcription</keyword>
<keyword evidence="1" id="KW-0805">Transcription regulation</keyword>
<dbReference type="PRINTS" id="PR00032">
    <property type="entry name" value="HTHARAC"/>
</dbReference>
<dbReference type="Pfam" id="PF01965">
    <property type="entry name" value="DJ-1_PfpI"/>
    <property type="match status" value="1"/>
</dbReference>
<dbReference type="AlphaFoldDB" id="A0A3A8B953"/>
<dbReference type="PROSITE" id="PS00041">
    <property type="entry name" value="HTH_ARAC_FAMILY_1"/>
    <property type="match status" value="1"/>
</dbReference>
<dbReference type="Gene3D" id="3.40.50.880">
    <property type="match status" value="1"/>
</dbReference>
<dbReference type="InterPro" id="IPR050204">
    <property type="entry name" value="AraC_XylS_family_regulators"/>
</dbReference>
<sequence>MSFASLSEPMRAANLLAGRTLYDVRVIGEGPVASSGAASVTPHCAMNEAPALDQLFVVAGGDPMQFEDAGVLRWLGRLARAGTLLGGVSGGPVILARAGLMAGRRMTLHWEHAAALAEIAPDLAIERTLYVIERDRVTCAGGTAPLDLMHALIARDHGAVFARAVSDWFMHTEVRPPIGPQRAGLVERVGSHAPALLDAIAAMESHVADPLDLRQLSVLAGVSPRQLGRLFRDELGVSAMSYYRRLRLERAQSLLRNSALSLTEIALATGFANSSHFSRAYSAQFGAPPSAYR</sequence>
<name>A0A3A8B953_9RHOB</name>
<accession>A0A3A8B953</accession>
<proteinExistence type="predicted"/>
<evidence type="ECO:0000259" key="4">
    <source>
        <dbReference type="PROSITE" id="PS01124"/>
    </source>
</evidence>
<dbReference type="SUPFAM" id="SSF52317">
    <property type="entry name" value="Class I glutamine amidotransferase-like"/>
    <property type="match status" value="1"/>
</dbReference>
<evidence type="ECO:0000313" key="6">
    <source>
        <dbReference type="Proteomes" id="UP000281128"/>
    </source>
</evidence>
<evidence type="ECO:0000256" key="1">
    <source>
        <dbReference type="ARBA" id="ARBA00023015"/>
    </source>
</evidence>
<dbReference type="SUPFAM" id="SSF46689">
    <property type="entry name" value="Homeodomain-like"/>
    <property type="match status" value="2"/>
</dbReference>
<dbReference type="InterPro" id="IPR020449">
    <property type="entry name" value="Tscrpt_reg_AraC-type_HTH"/>
</dbReference>
<dbReference type="PANTHER" id="PTHR46796:SF6">
    <property type="entry name" value="ARAC SUBFAMILY"/>
    <property type="match status" value="1"/>
</dbReference>
<dbReference type="PANTHER" id="PTHR46796">
    <property type="entry name" value="HTH-TYPE TRANSCRIPTIONAL ACTIVATOR RHAS-RELATED"/>
    <property type="match status" value="1"/>
</dbReference>
<dbReference type="GO" id="GO:0003700">
    <property type="term" value="F:DNA-binding transcription factor activity"/>
    <property type="evidence" value="ECO:0007669"/>
    <property type="project" value="InterPro"/>
</dbReference>
<feature type="domain" description="HTH araC/xylS-type" evidence="4">
    <location>
        <begin position="197"/>
        <end position="293"/>
    </location>
</feature>
<dbReference type="CDD" id="cd03136">
    <property type="entry name" value="GATase1_AraC_ArgR_like"/>
    <property type="match status" value="1"/>
</dbReference>
<dbReference type="PROSITE" id="PS01124">
    <property type="entry name" value="HTH_ARAC_FAMILY_2"/>
    <property type="match status" value="1"/>
</dbReference>
<dbReference type="InterPro" id="IPR002818">
    <property type="entry name" value="DJ-1/PfpI"/>
</dbReference>
<reference evidence="5 6" key="1">
    <citation type="submission" date="2018-09" db="EMBL/GenBank/DDBJ databases">
        <title>Roseovarius spongiae sp. nov., isolated from a marine sponge.</title>
        <authorList>
            <person name="Zhuang L."/>
            <person name="Luo L."/>
        </authorList>
    </citation>
    <scope>NUCLEOTIDE SEQUENCE [LARGE SCALE GENOMIC DNA]</scope>
    <source>
        <strain evidence="5 6">HN-E21</strain>
    </source>
</reference>
<protein>
    <submittedName>
        <fullName evidence="5">GlxA family transcriptional regulator</fullName>
    </submittedName>
</protein>
<dbReference type="InterPro" id="IPR018060">
    <property type="entry name" value="HTH_AraC"/>
</dbReference>
<dbReference type="InterPro" id="IPR029062">
    <property type="entry name" value="Class_I_gatase-like"/>
</dbReference>
<dbReference type="Gene3D" id="1.10.10.60">
    <property type="entry name" value="Homeodomain-like"/>
    <property type="match status" value="1"/>
</dbReference>
<keyword evidence="2" id="KW-0238">DNA-binding</keyword>
<dbReference type="GO" id="GO:0043565">
    <property type="term" value="F:sequence-specific DNA binding"/>
    <property type="evidence" value="ECO:0007669"/>
    <property type="project" value="InterPro"/>
</dbReference>